<dbReference type="InterPro" id="IPR003374">
    <property type="entry name" value="ApbE-like_sf"/>
</dbReference>
<keyword evidence="8" id="KW-0460">Magnesium</keyword>
<evidence type="ECO:0000256" key="6">
    <source>
        <dbReference type="ARBA" id="ARBA00022723"/>
    </source>
</evidence>
<organism evidence="11 12">
    <name type="scientific">Cupriavidus numazuensis</name>
    <dbReference type="NCBI Taxonomy" id="221992"/>
    <lineage>
        <taxon>Bacteria</taxon>
        <taxon>Pseudomonadati</taxon>
        <taxon>Pseudomonadota</taxon>
        <taxon>Betaproteobacteria</taxon>
        <taxon>Burkholderiales</taxon>
        <taxon>Burkholderiaceae</taxon>
        <taxon>Cupriavidus</taxon>
    </lineage>
</organism>
<dbReference type="Gene3D" id="3.10.520.10">
    <property type="entry name" value="ApbE-like domains"/>
    <property type="match status" value="1"/>
</dbReference>
<evidence type="ECO:0000256" key="4">
    <source>
        <dbReference type="ARBA" id="ARBA00022630"/>
    </source>
</evidence>
<dbReference type="SUPFAM" id="SSF143631">
    <property type="entry name" value="ApbE-like"/>
    <property type="match status" value="1"/>
</dbReference>
<keyword evidence="12" id="KW-1185">Reference proteome</keyword>
<reference evidence="11 12" key="1">
    <citation type="submission" date="2021-03" db="EMBL/GenBank/DDBJ databases">
        <authorList>
            <person name="Peeters C."/>
        </authorList>
    </citation>
    <scope>NUCLEOTIDE SEQUENCE [LARGE SCALE GENOMIC DNA]</scope>
    <source>
        <strain evidence="11 12">LMG 26411</strain>
    </source>
</reference>
<keyword evidence="4" id="KW-0285">Flavoprotein</keyword>
<keyword evidence="5 11" id="KW-0808">Transferase</keyword>
<evidence type="ECO:0000256" key="9">
    <source>
        <dbReference type="ARBA" id="ARBA00031306"/>
    </source>
</evidence>
<dbReference type="RefSeq" id="WP_342344503.1">
    <property type="nucleotide sequence ID" value="NZ_CAJPVI010000088.1"/>
</dbReference>
<dbReference type="EMBL" id="CAJPVI010000088">
    <property type="protein sequence ID" value="CAG2160700.1"/>
    <property type="molecule type" value="Genomic_DNA"/>
</dbReference>
<evidence type="ECO:0000256" key="5">
    <source>
        <dbReference type="ARBA" id="ARBA00022679"/>
    </source>
</evidence>
<dbReference type="InterPro" id="IPR024932">
    <property type="entry name" value="ApbE"/>
</dbReference>
<evidence type="ECO:0000313" key="12">
    <source>
        <dbReference type="Proteomes" id="UP000672657"/>
    </source>
</evidence>
<evidence type="ECO:0000256" key="8">
    <source>
        <dbReference type="ARBA" id="ARBA00022842"/>
    </source>
</evidence>
<evidence type="ECO:0000256" key="2">
    <source>
        <dbReference type="ARBA" id="ARBA00011955"/>
    </source>
</evidence>
<gene>
    <name evidence="11" type="primary">apbE_2</name>
    <name evidence="11" type="ORF">LMG26411_07686</name>
</gene>
<evidence type="ECO:0000256" key="3">
    <source>
        <dbReference type="ARBA" id="ARBA00016337"/>
    </source>
</evidence>
<protein>
    <recommendedName>
        <fullName evidence="3">FAD:protein FMN transferase</fullName>
        <ecNumber evidence="2">2.7.1.180</ecNumber>
    </recommendedName>
    <alternativeName>
        <fullName evidence="9">Flavin transferase</fullName>
    </alternativeName>
</protein>
<comment type="catalytic activity">
    <reaction evidence="10">
        <text>L-threonyl-[protein] + FAD = FMN-L-threonyl-[protein] + AMP + H(+)</text>
        <dbReference type="Rhea" id="RHEA:36847"/>
        <dbReference type="Rhea" id="RHEA-COMP:11060"/>
        <dbReference type="Rhea" id="RHEA-COMP:11061"/>
        <dbReference type="ChEBI" id="CHEBI:15378"/>
        <dbReference type="ChEBI" id="CHEBI:30013"/>
        <dbReference type="ChEBI" id="CHEBI:57692"/>
        <dbReference type="ChEBI" id="CHEBI:74257"/>
        <dbReference type="ChEBI" id="CHEBI:456215"/>
        <dbReference type="EC" id="2.7.1.180"/>
    </reaction>
</comment>
<dbReference type="EC" id="2.7.1.180" evidence="2"/>
<sequence>MLHRASNAYWHCTNSCLRRGEMLKRARPLLGTIVEIRVDGAPEGPVPARLAEPAVASAFESIAYVDKLMSFHRHDSDLARLHAAEPGQRVSVHPWTMHVLRQAFRMFELTSGTFDSSVAAALVADGLLPAPAGPRPAISTTFDSIVLHSDCTVVRKEAVWLDLGGIAKGFAVDVAVGALRDAGGRAGAVSAGGDLRVFGDTDQPIFVRSPQRPAETHLLGALNRGAVATSGAYFLDSFGHSAGKYAIVGGARLRGQVPKTPRYPSVSVIAPRCIWADALTKVVTLAGIESPITIKALSLYHAQAVVS</sequence>
<dbReference type="GO" id="GO:0016740">
    <property type="term" value="F:transferase activity"/>
    <property type="evidence" value="ECO:0007669"/>
    <property type="project" value="UniProtKB-KW"/>
</dbReference>
<evidence type="ECO:0000313" key="11">
    <source>
        <dbReference type="EMBL" id="CAG2160700.1"/>
    </source>
</evidence>
<dbReference type="PANTHER" id="PTHR30040:SF2">
    <property type="entry name" value="FAD:PROTEIN FMN TRANSFERASE"/>
    <property type="match status" value="1"/>
</dbReference>
<dbReference type="PANTHER" id="PTHR30040">
    <property type="entry name" value="THIAMINE BIOSYNTHESIS LIPOPROTEIN APBE"/>
    <property type="match status" value="1"/>
</dbReference>
<evidence type="ECO:0000256" key="1">
    <source>
        <dbReference type="ARBA" id="ARBA00001946"/>
    </source>
</evidence>
<evidence type="ECO:0000256" key="10">
    <source>
        <dbReference type="ARBA" id="ARBA00048540"/>
    </source>
</evidence>
<keyword evidence="6" id="KW-0479">Metal-binding</keyword>
<comment type="cofactor">
    <cofactor evidence="1">
        <name>Mg(2+)</name>
        <dbReference type="ChEBI" id="CHEBI:18420"/>
    </cofactor>
</comment>
<proteinExistence type="predicted"/>
<dbReference type="Pfam" id="PF02424">
    <property type="entry name" value="ApbE"/>
    <property type="match status" value="1"/>
</dbReference>
<keyword evidence="7" id="KW-0274">FAD</keyword>
<accession>A0ABN7QBA5</accession>
<evidence type="ECO:0000256" key="7">
    <source>
        <dbReference type="ARBA" id="ARBA00022827"/>
    </source>
</evidence>
<comment type="caution">
    <text evidence="11">The sequence shown here is derived from an EMBL/GenBank/DDBJ whole genome shotgun (WGS) entry which is preliminary data.</text>
</comment>
<name>A0ABN7QBA5_9BURK</name>
<dbReference type="Proteomes" id="UP000672657">
    <property type="component" value="Unassembled WGS sequence"/>
</dbReference>